<comment type="caution">
    <text evidence="2">The sequence shown here is derived from an EMBL/GenBank/DDBJ whole genome shotgun (WGS) entry which is preliminary data.</text>
</comment>
<accession>A0A9N8QE28</accession>
<evidence type="ECO:0000256" key="1">
    <source>
        <dbReference type="SAM" id="MobiDB-lite"/>
    </source>
</evidence>
<dbReference type="EMBL" id="CAJHJF010002490">
    <property type="protein sequence ID" value="CAD6926853.1"/>
    <property type="molecule type" value="Genomic_DNA"/>
</dbReference>
<keyword evidence="3" id="KW-1185">Reference proteome</keyword>
<feature type="compositionally biased region" description="Polar residues" evidence="1">
    <location>
        <begin position="34"/>
        <end position="44"/>
    </location>
</feature>
<evidence type="ECO:0000313" key="2">
    <source>
        <dbReference type="EMBL" id="CAD6926853.1"/>
    </source>
</evidence>
<dbReference type="InterPro" id="IPR012334">
    <property type="entry name" value="Pectin_lyas_fold"/>
</dbReference>
<sequence>MRTEAAINALLQMHNGGRGRARTDPRPIKPPSLKTYSSEACSQKNGECQRSMTSMERIRPDVNVVLSNLNTAGTDSVLDWNHLRAIPSSFWRNGFVATIPRWTVGQD</sequence>
<reference evidence="2 3" key="1">
    <citation type="submission" date="2020-10" db="EMBL/GenBank/DDBJ databases">
        <authorList>
            <person name="Sedaghatjoo S."/>
        </authorList>
    </citation>
    <scope>NUCLEOTIDE SEQUENCE [LARGE SCALE GENOMIC DNA]</scope>
    <source>
        <strain evidence="2 3">LLFL</strain>
    </source>
</reference>
<proteinExistence type="predicted"/>
<organism evidence="2 3">
    <name type="scientific">Tilletia laevis</name>
    <dbReference type="NCBI Taxonomy" id="157183"/>
    <lineage>
        <taxon>Eukaryota</taxon>
        <taxon>Fungi</taxon>
        <taxon>Dikarya</taxon>
        <taxon>Basidiomycota</taxon>
        <taxon>Ustilaginomycotina</taxon>
        <taxon>Exobasidiomycetes</taxon>
        <taxon>Tilletiales</taxon>
        <taxon>Tilletiaceae</taxon>
        <taxon>Tilletia</taxon>
    </lineage>
</organism>
<gene>
    <name evidence="2" type="ORF">JKILLFL_G967</name>
</gene>
<protein>
    <submittedName>
        <fullName evidence="2">Uncharacterized protein</fullName>
    </submittedName>
</protein>
<feature type="region of interest" description="Disordered" evidence="1">
    <location>
        <begin position="14"/>
        <end position="44"/>
    </location>
</feature>
<evidence type="ECO:0000313" key="3">
    <source>
        <dbReference type="Proteomes" id="UP000836404"/>
    </source>
</evidence>
<name>A0A9N8QE28_9BASI</name>
<dbReference type="Gene3D" id="2.160.20.10">
    <property type="entry name" value="Single-stranded right-handed beta-helix, Pectin lyase-like"/>
    <property type="match status" value="1"/>
</dbReference>
<dbReference type="Proteomes" id="UP000836404">
    <property type="component" value="Unassembled WGS sequence"/>
</dbReference>
<dbReference type="AlphaFoldDB" id="A0A9N8QE28"/>